<protein>
    <submittedName>
        <fullName evidence="8">Cytochrome P450</fullName>
    </submittedName>
</protein>
<dbReference type="InterPro" id="IPR002401">
    <property type="entry name" value="Cyt_P450_E_grp-I"/>
</dbReference>
<evidence type="ECO:0000256" key="7">
    <source>
        <dbReference type="RuleBase" id="RU000461"/>
    </source>
</evidence>
<evidence type="ECO:0000256" key="6">
    <source>
        <dbReference type="PIRSR" id="PIRSR602401-1"/>
    </source>
</evidence>
<keyword evidence="9" id="KW-1185">Reference proteome</keyword>
<dbReference type="PRINTS" id="PR00385">
    <property type="entry name" value="P450"/>
</dbReference>
<feature type="binding site" description="axial binding residue" evidence="6">
    <location>
        <position position="517"/>
    </location>
    <ligand>
        <name>heme</name>
        <dbReference type="ChEBI" id="CHEBI:30413"/>
    </ligand>
    <ligandPart>
        <name>Fe</name>
        <dbReference type="ChEBI" id="CHEBI:18248"/>
    </ligandPart>
</feature>
<dbReference type="InterPro" id="IPR017972">
    <property type="entry name" value="Cyt_P450_CS"/>
</dbReference>
<dbReference type="STRING" id="1429867.A0A0G4PG53"/>
<dbReference type="PROSITE" id="PS00086">
    <property type="entry name" value="CYTOCHROME_P450"/>
    <property type="match status" value="1"/>
</dbReference>
<keyword evidence="6 7" id="KW-0349">Heme</keyword>
<evidence type="ECO:0000313" key="8">
    <source>
        <dbReference type="EMBL" id="CRL25240.1"/>
    </source>
</evidence>
<dbReference type="AlphaFoldDB" id="A0A0G4PG53"/>
<dbReference type="InterPro" id="IPR036396">
    <property type="entry name" value="Cyt_P450_sf"/>
</dbReference>
<dbReference type="EMBL" id="HG793147">
    <property type="protein sequence ID" value="CRL25240.1"/>
    <property type="molecule type" value="Genomic_DNA"/>
</dbReference>
<dbReference type="Gene3D" id="1.10.630.10">
    <property type="entry name" value="Cytochrome P450"/>
    <property type="match status" value="1"/>
</dbReference>
<dbReference type="InterPro" id="IPR001128">
    <property type="entry name" value="Cyt_P450"/>
</dbReference>
<name>A0A0G4PG53_PENC3</name>
<keyword evidence="7" id="KW-0503">Monooxygenase</keyword>
<evidence type="ECO:0000313" key="9">
    <source>
        <dbReference type="Proteomes" id="UP000053732"/>
    </source>
</evidence>
<organism evidence="8 9">
    <name type="scientific">Penicillium camemberti (strain FM 013)</name>
    <dbReference type="NCBI Taxonomy" id="1429867"/>
    <lineage>
        <taxon>Eukaryota</taxon>
        <taxon>Fungi</taxon>
        <taxon>Dikarya</taxon>
        <taxon>Ascomycota</taxon>
        <taxon>Pezizomycotina</taxon>
        <taxon>Eurotiomycetes</taxon>
        <taxon>Eurotiomycetidae</taxon>
        <taxon>Eurotiales</taxon>
        <taxon>Aspergillaceae</taxon>
        <taxon>Penicillium</taxon>
    </lineage>
</organism>
<dbReference type="Proteomes" id="UP000053732">
    <property type="component" value="Unassembled WGS sequence"/>
</dbReference>
<sequence length="592" mass="67166">MPVYIGIIGALVLAYISTFAYRLLHNINAARSIGLPFLIYPVNQNNIIWLLTSVPLRPWLQRTLPTRIYNRLTLVIYGWEFYEKRRPFDQYAAPQGNDRSFFLATCGTLELWTADPVVASEVLQRTGDFHIPPITGLLFAQFGHNVFTTNGARWAKQRKVVASVINERISKTVFDATVCQTTDMLGELLLAASEKKTSFVESNELFDMIRRVTIHVLSEAGMGIKAPWRSQDDEKPEPGFETTYIEASKVVMDAITGPIAIPTSILLNWPSWLPGHQNLKQLGISKREFSRHTKTLLDKERQRTSKDKTALRRNNIMSQLLQASAEQGNTDNSLSEEELSGNLFLFTAAGFETTANIISYAIMLLVRYPKWQEWLFEEVDSLMPTDVRENLEYTSVVPRVTRIMAVMFETTRLYSPIIRMLRTNDAPQELKTSNGVIHLPANSAVTINIIALHLDPEVWPNINRCSDPSWVADDDQVLPDESTFRPSRWVNPDAAPRRLYQPPKGYFLPWSHGPRVCPGQKMAQVEFVAVILKLLQHHRIDAIPLAGEQRGDVERRLDTVMSSCTPKMTLVMEGIYDAEKTGGVPVRLTRRK</sequence>
<dbReference type="SUPFAM" id="SSF48264">
    <property type="entry name" value="Cytochrome P450"/>
    <property type="match status" value="1"/>
</dbReference>
<proteinExistence type="inferred from homology"/>
<comment type="cofactor">
    <cofactor evidence="1 6">
        <name>heme</name>
        <dbReference type="ChEBI" id="CHEBI:30413"/>
    </cofactor>
</comment>
<reference evidence="8 9" key="1">
    <citation type="journal article" date="2014" name="Nat. Commun.">
        <title>Multiple recent horizontal transfers of a large genomic region in cheese making fungi.</title>
        <authorList>
            <person name="Cheeseman K."/>
            <person name="Ropars J."/>
            <person name="Renault P."/>
            <person name="Dupont J."/>
            <person name="Gouzy J."/>
            <person name="Branca A."/>
            <person name="Abraham A.L."/>
            <person name="Ceppi M."/>
            <person name="Conseiller E."/>
            <person name="Debuchy R."/>
            <person name="Malagnac F."/>
            <person name="Goarin A."/>
            <person name="Silar P."/>
            <person name="Lacoste S."/>
            <person name="Sallet E."/>
            <person name="Bensimon A."/>
            <person name="Giraud T."/>
            <person name="Brygoo Y."/>
        </authorList>
    </citation>
    <scope>NUCLEOTIDE SEQUENCE [LARGE SCALE GENOMIC DNA]</scope>
    <source>
        <strain evidence="9">FM 013</strain>
    </source>
</reference>
<accession>A0A0G4PG53</accession>
<keyword evidence="3 6" id="KW-0479">Metal-binding</keyword>
<dbReference type="PRINTS" id="PR00463">
    <property type="entry name" value="EP450I"/>
</dbReference>
<evidence type="ECO:0000256" key="5">
    <source>
        <dbReference type="ARBA" id="ARBA00023004"/>
    </source>
</evidence>
<evidence type="ECO:0000256" key="4">
    <source>
        <dbReference type="ARBA" id="ARBA00023002"/>
    </source>
</evidence>
<dbReference type="PANTHER" id="PTHR24305:SF166">
    <property type="entry name" value="CYTOCHROME P450 12A4, MITOCHONDRIAL-RELATED"/>
    <property type="match status" value="1"/>
</dbReference>
<dbReference type="GO" id="GO:0043386">
    <property type="term" value="P:mycotoxin biosynthetic process"/>
    <property type="evidence" value="ECO:0007669"/>
    <property type="project" value="UniProtKB-ARBA"/>
</dbReference>
<comment type="similarity">
    <text evidence="2 7">Belongs to the cytochrome P450 family.</text>
</comment>
<dbReference type="Pfam" id="PF00067">
    <property type="entry name" value="p450"/>
    <property type="match status" value="2"/>
</dbReference>
<evidence type="ECO:0000256" key="2">
    <source>
        <dbReference type="ARBA" id="ARBA00010617"/>
    </source>
</evidence>
<gene>
    <name evidence="8" type="ORF">PCAMFM013_S014g000136</name>
</gene>
<dbReference type="GO" id="GO:0004497">
    <property type="term" value="F:monooxygenase activity"/>
    <property type="evidence" value="ECO:0007669"/>
    <property type="project" value="UniProtKB-KW"/>
</dbReference>
<dbReference type="InterPro" id="IPR050121">
    <property type="entry name" value="Cytochrome_P450_monoxygenase"/>
</dbReference>
<dbReference type="GO" id="GO:0020037">
    <property type="term" value="F:heme binding"/>
    <property type="evidence" value="ECO:0007669"/>
    <property type="project" value="InterPro"/>
</dbReference>
<evidence type="ECO:0000256" key="1">
    <source>
        <dbReference type="ARBA" id="ARBA00001971"/>
    </source>
</evidence>
<keyword evidence="5 6" id="KW-0408">Iron</keyword>
<dbReference type="GO" id="GO:0005506">
    <property type="term" value="F:iron ion binding"/>
    <property type="evidence" value="ECO:0007669"/>
    <property type="project" value="InterPro"/>
</dbReference>
<dbReference type="PANTHER" id="PTHR24305">
    <property type="entry name" value="CYTOCHROME P450"/>
    <property type="match status" value="1"/>
</dbReference>
<dbReference type="GO" id="GO:0016705">
    <property type="term" value="F:oxidoreductase activity, acting on paired donors, with incorporation or reduction of molecular oxygen"/>
    <property type="evidence" value="ECO:0007669"/>
    <property type="project" value="InterPro"/>
</dbReference>
<evidence type="ECO:0000256" key="3">
    <source>
        <dbReference type="ARBA" id="ARBA00022723"/>
    </source>
</evidence>
<keyword evidence="4 7" id="KW-0560">Oxidoreductase</keyword>